<accession>H2A2H5</accession>
<dbReference type="Proteomes" id="UP000122533">
    <property type="component" value="Segment"/>
</dbReference>
<feature type="region of interest" description="Disordered" evidence="1">
    <location>
        <begin position="38"/>
        <end position="71"/>
    </location>
</feature>
<protein>
    <submittedName>
        <fullName evidence="2">M149 protein</fullName>
    </submittedName>
</protein>
<evidence type="ECO:0000256" key="1">
    <source>
        <dbReference type="SAM" id="MobiDB-lite"/>
    </source>
</evidence>
<organismHost>
    <name type="scientific">Mus musculus</name>
    <name type="common">Mouse</name>
    <dbReference type="NCBI Taxonomy" id="10090"/>
</organismHost>
<gene>
    <name evidence="2" type="primary">m149</name>
</gene>
<evidence type="ECO:0000313" key="3">
    <source>
        <dbReference type="Proteomes" id="UP000122533"/>
    </source>
</evidence>
<organism evidence="2 3">
    <name type="scientific">Murid herpesvirus 1</name>
    <name type="common">MuHV-1</name>
    <name type="synonym">Mouse cytomegalovirus</name>
    <dbReference type="NCBI Taxonomy" id="10366"/>
    <lineage>
        <taxon>Viruses</taxon>
        <taxon>Duplodnaviria</taxon>
        <taxon>Heunggongvirae</taxon>
        <taxon>Peploviricota</taxon>
        <taxon>Herviviricetes</taxon>
        <taxon>Herpesvirales</taxon>
        <taxon>Orthoherpesviridae</taxon>
        <taxon>Betaherpesvirinae</taxon>
        <taxon>Muromegalovirus</taxon>
        <taxon>Muromegalovirus muridbeta1</taxon>
    </lineage>
</organism>
<feature type="compositionally biased region" description="Basic and acidic residues" evidence="1">
    <location>
        <begin position="61"/>
        <end position="70"/>
    </location>
</feature>
<name>H2A2H5_MUHV1</name>
<reference evidence="2 3" key="1">
    <citation type="journal article" date="2013" name="Virology">
        <title>The genome of murine cytomegalovirus is shaped by purifying selection and extensive recombination.</title>
        <authorList>
            <person name="Smith L.M."/>
            <person name="McWhorter A.R."/>
            <person name="Shellam G.R."/>
            <person name="Redwood A.J."/>
        </authorList>
    </citation>
    <scope>NUCLEOTIDE SEQUENCE [LARGE SCALE GENOMIC DNA]</scope>
    <source>
        <strain evidence="2">N1</strain>
    </source>
</reference>
<feature type="region of interest" description="Disordered" evidence="1">
    <location>
        <begin position="81"/>
        <end position="100"/>
    </location>
</feature>
<sequence length="230" mass="25768">MTVSFFRDLRILLAEFTATFDDTVPDSVVGDVHEWKCPTTPTEPHGTHHQEDASSGVITHEPSERSEVESLPKTALYTKSKRSGCHAASGDASSCQSTGRSHVRARLARRSAEDIACADLPVPRRSQLVQTRGAIAVVGPPRRALRVVAPEEHIGTQDPLQHRKRRYDRHDGDQGQLHAARGRLPLCHRCRSQDLGLVVRRGRQRHRPPHRRSNDTYQIRGLEARGREIV</sequence>
<feature type="compositionally biased region" description="Polar residues" evidence="1">
    <location>
        <begin position="91"/>
        <end position="100"/>
    </location>
</feature>
<proteinExistence type="predicted"/>
<dbReference type="EMBL" id="HE610454">
    <property type="protein sequence ID" value="CCE57145.1"/>
    <property type="molecule type" value="Genomic_DNA"/>
</dbReference>
<evidence type="ECO:0000313" key="2">
    <source>
        <dbReference type="EMBL" id="CCE57145.1"/>
    </source>
</evidence>